<dbReference type="AlphaFoldDB" id="A0A437AJF8"/>
<reference evidence="1 2" key="1">
    <citation type="submission" date="2018-10" db="EMBL/GenBank/DDBJ databases">
        <title>Draft genome sequence of the microsporidian Tubulinosema ratisbonensis.</title>
        <authorList>
            <person name="Polonais V."/>
            <person name="Peyretaillade E."/>
            <person name="Niehus S."/>
            <person name="Wawrzyniak I."/>
            <person name="Franchet A."/>
            <person name="Gaspin C."/>
            <person name="Reichstadt M."/>
            <person name="Belser C."/>
            <person name="Labadie K."/>
            <person name="Delbac F."/>
            <person name="Ferrandon D."/>
        </authorList>
    </citation>
    <scope>NUCLEOTIDE SEQUENCE [LARGE SCALE GENOMIC DNA]</scope>
    <source>
        <strain evidence="1 2">Franzen</strain>
    </source>
</reference>
<dbReference type="VEuPathDB" id="MicrosporidiaDB:TUBRATIS_23940"/>
<sequence length="168" mass="20418">MKILEYFVERMFSSKEFKVLSSFIVPLKLIENSFVAINKISTSLKTYHKLIGQIILQFKCIEFVLFGGELFFLTKKYIPRYKIEILKKLRFKILFYVWDTMNHNSSLFLEETRDYFLLLCFENFLKIYNEDLIERYFSEDDLSLEYLNFKKMASKYNVLILWLKNKII</sequence>
<dbReference type="Proteomes" id="UP000282876">
    <property type="component" value="Unassembled WGS sequence"/>
</dbReference>
<gene>
    <name evidence="1" type="ORF">TUBRATIS_23940</name>
</gene>
<evidence type="ECO:0000313" key="2">
    <source>
        <dbReference type="Proteomes" id="UP000282876"/>
    </source>
</evidence>
<protein>
    <submittedName>
        <fullName evidence="1">Uncharacterized protein</fullName>
    </submittedName>
</protein>
<comment type="caution">
    <text evidence="1">The sequence shown here is derived from an EMBL/GenBank/DDBJ whole genome shotgun (WGS) entry which is preliminary data.</text>
</comment>
<keyword evidence="2" id="KW-1185">Reference proteome</keyword>
<proteinExistence type="predicted"/>
<accession>A0A437AJF8</accession>
<evidence type="ECO:0000313" key="1">
    <source>
        <dbReference type="EMBL" id="RVD91166.1"/>
    </source>
</evidence>
<name>A0A437AJF8_9MICR</name>
<organism evidence="1 2">
    <name type="scientific">Tubulinosema ratisbonensis</name>
    <dbReference type="NCBI Taxonomy" id="291195"/>
    <lineage>
        <taxon>Eukaryota</taxon>
        <taxon>Fungi</taxon>
        <taxon>Fungi incertae sedis</taxon>
        <taxon>Microsporidia</taxon>
        <taxon>Tubulinosematoidea</taxon>
        <taxon>Tubulinosematidae</taxon>
        <taxon>Tubulinosema</taxon>
    </lineage>
</organism>
<dbReference type="EMBL" id="RCSS01000624">
    <property type="protein sequence ID" value="RVD91166.1"/>
    <property type="molecule type" value="Genomic_DNA"/>
</dbReference>